<name>A0A8H7PMU6_9FUNG</name>
<evidence type="ECO:0000313" key="2">
    <source>
        <dbReference type="EMBL" id="KAG2176580.1"/>
    </source>
</evidence>
<dbReference type="EMBL" id="JAEPRA010000013">
    <property type="protein sequence ID" value="KAG2176580.1"/>
    <property type="molecule type" value="Genomic_DNA"/>
</dbReference>
<accession>A0A8H7PMU6</accession>
<dbReference type="OrthoDB" id="2320763at2759"/>
<gene>
    <name evidence="2" type="ORF">INT44_007243</name>
</gene>
<dbReference type="AlphaFoldDB" id="A0A8H7PMU6"/>
<organism evidence="2 3">
    <name type="scientific">Umbelopsis vinacea</name>
    <dbReference type="NCBI Taxonomy" id="44442"/>
    <lineage>
        <taxon>Eukaryota</taxon>
        <taxon>Fungi</taxon>
        <taxon>Fungi incertae sedis</taxon>
        <taxon>Mucoromycota</taxon>
        <taxon>Mucoromycotina</taxon>
        <taxon>Umbelopsidomycetes</taxon>
        <taxon>Umbelopsidales</taxon>
        <taxon>Umbelopsidaceae</taxon>
        <taxon>Umbelopsis</taxon>
    </lineage>
</organism>
<reference evidence="2" key="1">
    <citation type="submission" date="2020-12" db="EMBL/GenBank/DDBJ databases">
        <title>Metabolic potential, ecology and presence of endohyphal bacteria is reflected in genomic diversity of Mucoromycotina.</title>
        <authorList>
            <person name="Muszewska A."/>
            <person name="Okrasinska A."/>
            <person name="Steczkiewicz K."/>
            <person name="Drgas O."/>
            <person name="Orlowska M."/>
            <person name="Perlinska-Lenart U."/>
            <person name="Aleksandrzak-Piekarczyk T."/>
            <person name="Szatraj K."/>
            <person name="Zielenkiewicz U."/>
            <person name="Pilsyk S."/>
            <person name="Malc E."/>
            <person name="Mieczkowski P."/>
            <person name="Kruszewska J.S."/>
            <person name="Biernat P."/>
            <person name="Pawlowska J."/>
        </authorList>
    </citation>
    <scope>NUCLEOTIDE SEQUENCE</scope>
    <source>
        <strain evidence="2">WA0000051536</strain>
    </source>
</reference>
<sequence length="204" mass="22733">MNNVKFGYVAGSGVILTPQQFSTITLASYGSNKTYMIAGKRSDVLKVLERSFDTTIVCAPPPFGSRHDQKLIAVHINSAKSMSFSVKPFRLYREMMVTLSVYNDQQDVDVSLCCLPSTATTVKIIPSGTTLNQLSDILKERRCLVKRRTRYTATSKKDGVTRVSICHQPPPTYQAAVNMSRSNDDESPPPHYGTFHETLPSYCR</sequence>
<evidence type="ECO:0000256" key="1">
    <source>
        <dbReference type="SAM" id="MobiDB-lite"/>
    </source>
</evidence>
<protein>
    <submittedName>
        <fullName evidence="2">Uncharacterized protein</fullName>
    </submittedName>
</protein>
<dbReference type="Proteomes" id="UP000612746">
    <property type="component" value="Unassembled WGS sequence"/>
</dbReference>
<comment type="caution">
    <text evidence="2">The sequence shown here is derived from an EMBL/GenBank/DDBJ whole genome shotgun (WGS) entry which is preliminary data.</text>
</comment>
<evidence type="ECO:0000313" key="3">
    <source>
        <dbReference type="Proteomes" id="UP000612746"/>
    </source>
</evidence>
<proteinExistence type="predicted"/>
<keyword evidence="3" id="KW-1185">Reference proteome</keyword>
<feature type="region of interest" description="Disordered" evidence="1">
    <location>
        <begin position="178"/>
        <end position="199"/>
    </location>
</feature>